<proteinExistence type="predicted"/>
<gene>
    <name evidence="2" type="ORF">ABG768_024522</name>
</gene>
<dbReference type="AlphaFoldDB" id="A0AAW2AJ87"/>
<feature type="compositionally biased region" description="Polar residues" evidence="1">
    <location>
        <begin position="15"/>
        <end position="32"/>
    </location>
</feature>
<evidence type="ECO:0000256" key="1">
    <source>
        <dbReference type="SAM" id="MobiDB-lite"/>
    </source>
</evidence>
<comment type="caution">
    <text evidence="2">The sequence shown here is derived from an EMBL/GenBank/DDBJ whole genome shotgun (WGS) entry which is preliminary data.</text>
</comment>
<evidence type="ECO:0000313" key="3">
    <source>
        <dbReference type="Proteomes" id="UP001479290"/>
    </source>
</evidence>
<feature type="non-terminal residue" evidence="2">
    <location>
        <position position="56"/>
    </location>
</feature>
<keyword evidence="3" id="KW-1185">Reference proteome</keyword>
<protein>
    <submittedName>
        <fullName evidence="2">Uncharacterized protein</fullName>
    </submittedName>
</protein>
<accession>A0AAW2AJ87</accession>
<sequence length="56" mass="5762">MVNNLIECEEAEGAANSQGEWRNLSRSHTPTHAATGMVSADGGRVRAAGSAVAAHD</sequence>
<name>A0AAW2AJ87_CULAL</name>
<evidence type="ECO:0000313" key="2">
    <source>
        <dbReference type="EMBL" id="KAK9973820.1"/>
    </source>
</evidence>
<dbReference type="EMBL" id="JAWDJR010000006">
    <property type="protein sequence ID" value="KAK9973820.1"/>
    <property type="molecule type" value="Genomic_DNA"/>
</dbReference>
<dbReference type="Proteomes" id="UP001479290">
    <property type="component" value="Unassembled WGS sequence"/>
</dbReference>
<feature type="region of interest" description="Disordered" evidence="1">
    <location>
        <begin position="11"/>
        <end position="56"/>
    </location>
</feature>
<reference evidence="2 3" key="1">
    <citation type="submission" date="2024-05" db="EMBL/GenBank/DDBJ databases">
        <title>A high-quality chromosomal-level genome assembly of Topmouth culter (Culter alburnus).</title>
        <authorList>
            <person name="Zhao H."/>
        </authorList>
    </citation>
    <scope>NUCLEOTIDE SEQUENCE [LARGE SCALE GENOMIC DNA]</scope>
    <source>
        <strain evidence="2">CATC2023</strain>
        <tissue evidence="2">Muscle</tissue>
    </source>
</reference>
<organism evidence="2 3">
    <name type="scientific">Culter alburnus</name>
    <name type="common">Topmouth culter</name>
    <dbReference type="NCBI Taxonomy" id="194366"/>
    <lineage>
        <taxon>Eukaryota</taxon>
        <taxon>Metazoa</taxon>
        <taxon>Chordata</taxon>
        <taxon>Craniata</taxon>
        <taxon>Vertebrata</taxon>
        <taxon>Euteleostomi</taxon>
        <taxon>Actinopterygii</taxon>
        <taxon>Neopterygii</taxon>
        <taxon>Teleostei</taxon>
        <taxon>Ostariophysi</taxon>
        <taxon>Cypriniformes</taxon>
        <taxon>Xenocyprididae</taxon>
        <taxon>Xenocypridinae</taxon>
        <taxon>Culter</taxon>
    </lineage>
</organism>
<feature type="compositionally biased region" description="Low complexity" evidence="1">
    <location>
        <begin position="38"/>
        <end position="56"/>
    </location>
</feature>